<evidence type="ECO:0000313" key="1">
    <source>
        <dbReference type="EMBL" id="KAJ9051521.1"/>
    </source>
</evidence>
<name>A0ACC2RNA9_9FUNG</name>
<reference evidence="1" key="1">
    <citation type="submission" date="2022-04" db="EMBL/GenBank/DDBJ databases">
        <title>Genome of the entomopathogenic fungus Entomophthora muscae.</title>
        <authorList>
            <person name="Elya C."/>
            <person name="Lovett B.R."/>
            <person name="Lee E."/>
            <person name="Macias A.M."/>
            <person name="Hajek A.E."/>
            <person name="De Bivort B.L."/>
            <person name="Kasson M.T."/>
            <person name="De Fine Licht H.H."/>
            <person name="Stajich J.E."/>
        </authorList>
    </citation>
    <scope>NUCLEOTIDE SEQUENCE</scope>
    <source>
        <strain evidence="1">Berkeley</strain>
    </source>
</reference>
<keyword evidence="2" id="KW-1185">Reference proteome</keyword>
<organism evidence="1 2">
    <name type="scientific">Entomophthora muscae</name>
    <dbReference type="NCBI Taxonomy" id="34485"/>
    <lineage>
        <taxon>Eukaryota</taxon>
        <taxon>Fungi</taxon>
        <taxon>Fungi incertae sedis</taxon>
        <taxon>Zoopagomycota</taxon>
        <taxon>Entomophthoromycotina</taxon>
        <taxon>Entomophthoromycetes</taxon>
        <taxon>Entomophthorales</taxon>
        <taxon>Entomophthoraceae</taxon>
        <taxon>Entomophthora</taxon>
    </lineage>
</organism>
<accession>A0ACC2RNA9</accession>
<sequence length="567" mass="62333">MRWCHPKSLENKSQAYVAQYEMYLTATRSSTRNGDNLPVDLHTLTPQELEKRFNTSLDHGLDASSAYTRLLSNGPNCITRTKPSSIRKALSFLVGGFTKQLWICFVLAILSYRPLGSLNGATPDPTNIGLAGVVLFLIVVEVSINLYHERTTQAAFQAFETIISTRNLVLRSGTKQWVKNEELVVGDVVDLRHGGMVPADMRIFAADCLRLDTSVLDGAPKPKTCTLDSTSEIYIESHNVALFGSFVVGGCGRGVVVAVGDQTVMGKLSQVKKTPRTSSRQLSHELDRFKYIISLMAIAFGGLVLVLWSVWLNPRYPGFMSPATAVTNATSIIVAFVPEGVSFGLTLTLAVLAKKMLARKMLIKDLSTVESIGSLSVLAADKTGTLTLKELQVSQVILDQVYTKVPHAMAAFQQLATILSLCNSAKKVDEGDATDVACLKFTESCLPREILHTKYRLEDTIPFRSERRWMAAIYTPIDANNPFQAADQILMIKGAPETLLPCCISRVSSDGIPYPVEKDFQAQVQADVEFHSRQGKRVLVIAYINSTTPRRSPTPWSCPSPTSAWQH</sequence>
<evidence type="ECO:0000313" key="2">
    <source>
        <dbReference type="Proteomes" id="UP001165960"/>
    </source>
</evidence>
<protein>
    <submittedName>
        <fullName evidence="1">Uncharacterized protein</fullName>
    </submittedName>
</protein>
<comment type="caution">
    <text evidence="1">The sequence shown here is derived from an EMBL/GenBank/DDBJ whole genome shotgun (WGS) entry which is preliminary data.</text>
</comment>
<proteinExistence type="predicted"/>
<gene>
    <name evidence="1" type="ORF">DSO57_1003872</name>
</gene>
<dbReference type="Proteomes" id="UP001165960">
    <property type="component" value="Unassembled WGS sequence"/>
</dbReference>
<dbReference type="EMBL" id="QTSX02007109">
    <property type="protein sequence ID" value="KAJ9051521.1"/>
    <property type="molecule type" value="Genomic_DNA"/>
</dbReference>